<keyword evidence="6" id="KW-1185">Reference proteome</keyword>
<dbReference type="PANTHER" id="PTHR48025">
    <property type="entry name" value="OS02G0815200 PROTEIN"/>
    <property type="match status" value="1"/>
</dbReference>
<evidence type="ECO:0000313" key="5">
    <source>
        <dbReference type="EMBL" id="KAJ6238703.1"/>
    </source>
</evidence>
<accession>A0ABQ8Y1H1</accession>
<dbReference type="InterPro" id="IPR000504">
    <property type="entry name" value="RRM_dom"/>
</dbReference>
<dbReference type="InterPro" id="IPR012677">
    <property type="entry name" value="Nucleotide-bd_a/b_plait_sf"/>
</dbReference>
<dbReference type="PANTHER" id="PTHR48025:SF1">
    <property type="entry name" value="RRM DOMAIN-CONTAINING PROTEIN"/>
    <property type="match status" value="1"/>
</dbReference>
<dbReference type="SUPFAM" id="SSF54928">
    <property type="entry name" value="RNA-binding domain, RBD"/>
    <property type="match status" value="1"/>
</dbReference>
<dbReference type="EMBL" id="JAOAOG010000232">
    <property type="protein sequence ID" value="KAJ6238703.1"/>
    <property type="molecule type" value="Genomic_DNA"/>
</dbReference>
<gene>
    <name evidence="5" type="ORF">M0813_25928</name>
</gene>
<keyword evidence="3" id="KW-0732">Signal</keyword>
<evidence type="ECO:0000313" key="6">
    <source>
        <dbReference type="Proteomes" id="UP001150062"/>
    </source>
</evidence>
<feature type="signal peptide" evidence="3">
    <location>
        <begin position="1"/>
        <end position="24"/>
    </location>
</feature>
<dbReference type="Gene3D" id="3.30.70.330">
    <property type="match status" value="1"/>
</dbReference>
<name>A0ABQ8Y1H1_9EUKA</name>
<organism evidence="5 6">
    <name type="scientific">Anaeramoeba flamelloides</name>
    <dbReference type="NCBI Taxonomy" id="1746091"/>
    <lineage>
        <taxon>Eukaryota</taxon>
        <taxon>Metamonada</taxon>
        <taxon>Anaeramoebidae</taxon>
        <taxon>Anaeramoeba</taxon>
    </lineage>
</organism>
<evidence type="ECO:0000256" key="1">
    <source>
        <dbReference type="ARBA" id="ARBA00022884"/>
    </source>
</evidence>
<dbReference type="Pfam" id="PF00076">
    <property type="entry name" value="RRM_1"/>
    <property type="match status" value="1"/>
</dbReference>
<feature type="domain" description="RRM" evidence="4">
    <location>
        <begin position="101"/>
        <end position="176"/>
    </location>
</feature>
<feature type="chain" id="PRO_5045836943" evidence="3">
    <location>
        <begin position="25"/>
        <end position="194"/>
    </location>
</feature>
<reference evidence="5" key="1">
    <citation type="submission" date="2022-08" db="EMBL/GenBank/DDBJ databases">
        <title>Novel sulfate-reducing endosymbionts in the free-living metamonad Anaeramoeba.</title>
        <authorList>
            <person name="Jerlstrom-Hultqvist J."/>
            <person name="Cepicka I."/>
            <person name="Gallot-Lavallee L."/>
            <person name="Salas-Leiva D."/>
            <person name="Curtis B.A."/>
            <person name="Zahonova K."/>
            <person name="Pipaliya S."/>
            <person name="Dacks J."/>
            <person name="Roger A.J."/>
        </authorList>
    </citation>
    <scope>NUCLEOTIDE SEQUENCE</scope>
    <source>
        <strain evidence="5">Schooner1</strain>
    </source>
</reference>
<dbReference type="InterPro" id="IPR035979">
    <property type="entry name" value="RBD_domain_sf"/>
</dbReference>
<sequence length="194" mass="22283">MGFTLKIDLIFGILFCSRLDVALVQEEKKAIREGTKPQRNQSTYELVFVPNEKEVKRVCDSFGGYGLDGRIINVDLSRNKNQGQSQRRVRKYQQDKQLSECVMFVCNLPCSLGENDLLELFSDFSCENAKLVIKDEQSKGFGFIRFPTEELLNEAVRMMNNHKIGDRDIKVRNAFKDDQVKIESKSSLNSTENK</sequence>
<comment type="caution">
    <text evidence="5">The sequence shown here is derived from an EMBL/GenBank/DDBJ whole genome shotgun (WGS) entry which is preliminary data.</text>
</comment>
<dbReference type="CDD" id="cd00590">
    <property type="entry name" value="RRM_SF"/>
    <property type="match status" value="1"/>
</dbReference>
<keyword evidence="1 2" id="KW-0694">RNA-binding</keyword>
<protein>
    <submittedName>
        <fullName evidence="5">RNA recognition motif rrm domain containing protein</fullName>
    </submittedName>
</protein>
<evidence type="ECO:0000256" key="2">
    <source>
        <dbReference type="PROSITE-ProRule" id="PRU00176"/>
    </source>
</evidence>
<proteinExistence type="predicted"/>
<dbReference type="SMART" id="SM00360">
    <property type="entry name" value="RRM"/>
    <property type="match status" value="1"/>
</dbReference>
<dbReference type="PROSITE" id="PS50102">
    <property type="entry name" value="RRM"/>
    <property type="match status" value="1"/>
</dbReference>
<evidence type="ECO:0000259" key="4">
    <source>
        <dbReference type="PROSITE" id="PS50102"/>
    </source>
</evidence>
<dbReference type="InterPro" id="IPR050502">
    <property type="entry name" value="Euk_RNA-bind_prot"/>
</dbReference>
<dbReference type="Proteomes" id="UP001150062">
    <property type="component" value="Unassembled WGS sequence"/>
</dbReference>
<evidence type="ECO:0000256" key="3">
    <source>
        <dbReference type="SAM" id="SignalP"/>
    </source>
</evidence>